<protein>
    <submittedName>
        <fullName evidence="1">Hep/Hag repeat protein</fullName>
    </submittedName>
</protein>
<dbReference type="EMBL" id="AZMM01003046">
    <property type="protein sequence ID" value="ETJ42969.1"/>
    <property type="molecule type" value="Genomic_DNA"/>
</dbReference>
<organism evidence="1">
    <name type="scientific">human gut metagenome</name>
    <dbReference type="NCBI Taxonomy" id="408170"/>
    <lineage>
        <taxon>unclassified sequences</taxon>
        <taxon>metagenomes</taxon>
        <taxon>organismal metagenomes</taxon>
    </lineage>
</organism>
<proteinExistence type="predicted"/>
<comment type="caution">
    <text evidence="1">The sequence shown here is derived from an EMBL/GenBank/DDBJ whole genome shotgun (WGS) entry which is preliminary data.</text>
</comment>
<gene>
    <name evidence="1" type="ORF">Q604_UNBC03046G0001</name>
</gene>
<name>W1YP56_9ZZZZ</name>
<accession>W1YP56</accession>
<reference evidence="1" key="1">
    <citation type="submission" date="2013-12" db="EMBL/GenBank/DDBJ databases">
        <title>A Varibaculum cambriense genome reconstructed from a premature infant gut community with otherwise low bacterial novelty that shifts toward anaerobic metabolism during the third week of life.</title>
        <authorList>
            <person name="Brown C.T."/>
            <person name="Sharon I."/>
            <person name="Thomas B.C."/>
            <person name="Castelle C.J."/>
            <person name="Morowitz M.J."/>
            <person name="Banfield J.F."/>
        </authorList>
    </citation>
    <scope>NUCLEOTIDE SEQUENCE</scope>
</reference>
<dbReference type="AlphaFoldDB" id="W1YP56"/>
<evidence type="ECO:0000313" key="1">
    <source>
        <dbReference type="EMBL" id="ETJ42969.1"/>
    </source>
</evidence>
<feature type="non-terminal residue" evidence="1">
    <location>
        <position position="1"/>
    </location>
</feature>
<feature type="non-terminal residue" evidence="1">
    <location>
        <position position="74"/>
    </location>
</feature>
<sequence>GDQITNTKNELNNKIDTTKQDLIDKGLKFDANNGGEKTNKLGSKVTVKGDNSNIITEITQDGNGDSTIDVKLGK</sequence>